<evidence type="ECO:0000259" key="2">
    <source>
        <dbReference type="Pfam" id="PF20434"/>
    </source>
</evidence>
<dbReference type="GO" id="GO:0016787">
    <property type="term" value="F:hydrolase activity"/>
    <property type="evidence" value="ECO:0007669"/>
    <property type="project" value="UniProtKB-KW"/>
</dbReference>
<dbReference type="InterPro" id="IPR049492">
    <property type="entry name" value="BD-FAE-like_dom"/>
</dbReference>
<name>A0A8J3GKW7_9HYPH</name>
<gene>
    <name evidence="3" type="ORF">GCM10016234_24380</name>
</gene>
<evidence type="ECO:0000313" key="3">
    <source>
        <dbReference type="EMBL" id="GHD16351.1"/>
    </source>
</evidence>
<protein>
    <submittedName>
        <fullName evidence="3">Carboxylesterase</fullName>
    </submittedName>
</protein>
<dbReference type="PANTHER" id="PTHR48081:SF9">
    <property type="entry name" value="CARBOXYLESTERASE"/>
    <property type="match status" value="1"/>
</dbReference>
<dbReference type="InterPro" id="IPR029058">
    <property type="entry name" value="AB_hydrolase_fold"/>
</dbReference>
<keyword evidence="4" id="KW-1185">Reference proteome</keyword>
<dbReference type="InterPro" id="IPR019826">
    <property type="entry name" value="Carboxylesterase_B_AS"/>
</dbReference>
<dbReference type="EMBL" id="BMZQ01000002">
    <property type="protein sequence ID" value="GHD16351.1"/>
    <property type="molecule type" value="Genomic_DNA"/>
</dbReference>
<dbReference type="AlphaFoldDB" id="A0A8J3GKW7"/>
<dbReference type="RefSeq" id="WP_189504202.1">
    <property type="nucleotide sequence ID" value="NZ_BMZQ01000002.1"/>
</dbReference>
<organism evidence="3 4">
    <name type="scientific">Tianweitania populi</name>
    <dbReference type="NCBI Taxonomy" id="1607949"/>
    <lineage>
        <taxon>Bacteria</taxon>
        <taxon>Pseudomonadati</taxon>
        <taxon>Pseudomonadota</taxon>
        <taxon>Alphaproteobacteria</taxon>
        <taxon>Hyphomicrobiales</taxon>
        <taxon>Phyllobacteriaceae</taxon>
        <taxon>Tianweitania</taxon>
    </lineage>
</organism>
<dbReference type="PANTHER" id="PTHR48081">
    <property type="entry name" value="AB HYDROLASE SUPERFAMILY PROTEIN C4A8.06C"/>
    <property type="match status" value="1"/>
</dbReference>
<evidence type="ECO:0000313" key="4">
    <source>
        <dbReference type="Proteomes" id="UP000630142"/>
    </source>
</evidence>
<evidence type="ECO:0000256" key="1">
    <source>
        <dbReference type="ARBA" id="ARBA00022801"/>
    </source>
</evidence>
<dbReference type="Gene3D" id="3.40.50.1820">
    <property type="entry name" value="alpha/beta hydrolase"/>
    <property type="match status" value="1"/>
</dbReference>
<dbReference type="Pfam" id="PF20434">
    <property type="entry name" value="BD-FAE"/>
    <property type="match status" value="1"/>
</dbReference>
<dbReference type="PROSITE" id="PS00122">
    <property type="entry name" value="CARBOXYLESTERASE_B_1"/>
    <property type="match status" value="1"/>
</dbReference>
<dbReference type="PROSITE" id="PS51257">
    <property type="entry name" value="PROKAR_LIPOPROTEIN"/>
    <property type="match status" value="1"/>
</dbReference>
<keyword evidence="1" id="KW-0378">Hydrolase</keyword>
<proteinExistence type="predicted"/>
<sequence>MSLLSRAKLLFLLMPAMLGLSGCSSLGVLNAVLLKDSGSTLAASDVAYGGDARQKLDVYAPSDEPANTKRDVVVFVYGGSWDNGSRSNYSFAGRAFAAQGYVTVIGDYRLVPEHPYPDFVQDTASVVAWAHRNAARFGGDPERIFLVGHSAGAYNAAMVAFAPDFLQAAGVSPRVVKGFAGLAGPYDFVPLDADASVAAFGHLKPSELRLSQPVNRITSGTYAPPAFLATGADDTTVRPRNTEQLAKVLRDHGHQVETKIYPDLGHAGLVLALSRPLRGKAPALDDVVAFFRGL</sequence>
<dbReference type="InterPro" id="IPR050300">
    <property type="entry name" value="GDXG_lipolytic_enzyme"/>
</dbReference>
<comment type="caution">
    <text evidence="3">The sequence shown here is derived from an EMBL/GenBank/DDBJ whole genome shotgun (WGS) entry which is preliminary data.</text>
</comment>
<accession>A0A8J3GKW7</accession>
<reference evidence="3" key="2">
    <citation type="submission" date="2020-09" db="EMBL/GenBank/DDBJ databases">
        <authorList>
            <person name="Sun Q."/>
            <person name="Kim S."/>
        </authorList>
    </citation>
    <scope>NUCLEOTIDE SEQUENCE</scope>
    <source>
        <strain evidence="3">KCTC 42249</strain>
    </source>
</reference>
<dbReference type="Proteomes" id="UP000630142">
    <property type="component" value="Unassembled WGS sequence"/>
</dbReference>
<feature type="domain" description="BD-FAE-like" evidence="2">
    <location>
        <begin position="56"/>
        <end position="249"/>
    </location>
</feature>
<dbReference type="SUPFAM" id="SSF53474">
    <property type="entry name" value="alpha/beta-Hydrolases"/>
    <property type="match status" value="1"/>
</dbReference>
<reference evidence="3" key="1">
    <citation type="journal article" date="2014" name="Int. J. Syst. Evol. Microbiol.">
        <title>Complete genome sequence of Corynebacterium casei LMG S-19264T (=DSM 44701T), isolated from a smear-ripened cheese.</title>
        <authorList>
            <consortium name="US DOE Joint Genome Institute (JGI-PGF)"/>
            <person name="Walter F."/>
            <person name="Albersmeier A."/>
            <person name="Kalinowski J."/>
            <person name="Ruckert C."/>
        </authorList>
    </citation>
    <scope>NUCLEOTIDE SEQUENCE</scope>
    <source>
        <strain evidence="3">KCTC 42249</strain>
    </source>
</reference>